<comment type="caution">
    <text evidence="1">The sequence shown here is derived from an EMBL/GenBank/DDBJ whole genome shotgun (WGS) entry which is preliminary data.</text>
</comment>
<name>A0A402A8E4_9CHLR</name>
<proteinExistence type="predicted"/>
<reference evidence="2" key="1">
    <citation type="submission" date="2018-12" db="EMBL/GenBank/DDBJ databases">
        <title>Tengunoibacter tsumagoiensis gen. nov., sp. nov., Dictyobacter kobayashii sp. nov., D. alpinus sp. nov., and D. joshuensis sp. nov. and description of Dictyobacteraceae fam. nov. within the order Ktedonobacterales isolated from Tengu-no-mugimeshi.</title>
        <authorList>
            <person name="Wang C.M."/>
            <person name="Zheng Y."/>
            <person name="Sakai Y."/>
            <person name="Toyoda A."/>
            <person name="Minakuchi Y."/>
            <person name="Abe K."/>
            <person name="Yokota A."/>
            <person name="Yabe S."/>
        </authorList>
    </citation>
    <scope>NUCLEOTIDE SEQUENCE [LARGE SCALE GENOMIC DNA]</scope>
    <source>
        <strain evidence="2">Uno3</strain>
    </source>
</reference>
<organism evidence="1 2">
    <name type="scientific">Tengunoibacter tsumagoiensis</name>
    <dbReference type="NCBI Taxonomy" id="2014871"/>
    <lineage>
        <taxon>Bacteria</taxon>
        <taxon>Bacillati</taxon>
        <taxon>Chloroflexota</taxon>
        <taxon>Ktedonobacteria</taxon>
        <taxon>Ktedonobacterales</taxon>
        <taxon>Dictyobacteraceae</taxon>
        <taxon>Tengunoibacter</taxon>
    </lineage>
</organism>
<sequence>MNNNFDQSDTHSFDPLIGTWSIVNRRKKREYVFLPEKEAEWDEFPARSRFEKQLAGRAVAEYWEGTLPSGEKLLGYSVKAFEPTTQQWAITWIDNRNPLDFRPVLGTFEAGAGTFFQIIETPDGQPLHLRLIWDELTESTVRWQQAFSFDEGKSWDTNWVMQFTREQ</sequence>
<keyword evidence="2" id="KW-1185">Reference proteome</keyword>
<evidence type="ECO:0000313" key="2">
    <source>
        <dbReference type="Proteomes" id="UP000287352"/>
    </source>
</evidence>
<dbReference type="EMBL" id="BIFR01000002">
    <property type="protein sequence ID" value="GCE15422.1"/>
    <property type="molecule type" value="Genomic_DNA"/>
</dbReference>
<dbReference type="Proteomes" id="UP000287352">
    <property type="component" value="Unassembled WGS sequence"/>
</dbReference>
<protein>
    <recommendedName>
        <fullName evidence="3">DUF1579 domain-containing protein</fullName>
    </recommendedName>
</protein>
<dbReference type="AlphaFoldDB" id="A0A402A8E4"/>
<accession>A0A402A8E4</accession>
<dbReference type="RefSeq" id="WP_245994456.1">
    <property type="nucleotide sequence ID" value="NZ_BIFR01000002.1"/>
</dbReference>
<evidence type="ECO:0008006" key="3">
    <source>
        <dbReference type="Google" id="ProtNLM"/>
    </source>
</evidence>
<gene>
    <name evidence="1" type="ORF">KTT_52810</name>
</gene>
<evidence type="ECO:0000313" key="1">
    <source>
        <dbReference type="EMBL" id="GCE15422.1"/>
    </source>
</evidence>